<dbReference type="SUPFAM" id="SSF47954">
    <property type="entry name" value="Cyclin-like"/>
    <property type="match status" value="2"/>
</dbReference>
<dbReference type="GO" id="GO:0006357">
    <property type="term" value="P:regulation of transcription by RNA polymerase II"/>
    <property type="evidence" value="ECO:0007669"/>
    <property type="project" value="InterPro"/>
</dbReference>
<dbReference type="AlphaFoldDB" id="A0AAI8YSJ6"/>
<dbReference type="PANTHER" id="PTHR10026">
    <property type="entry name" value="CYCLIN"/>
    <property type="match status" value="1"/>
</dbReference>
<comment type="caution">
    <text evidence="1">The sequence shown here is derived from an EMBL/GenBank/DDBJ whole genome shotgun (WGS) entry which is preliminary data.</text>
</comment>
<organism evidence="1 2">
    <name type="scientific">Lecanosticta acicola</name>
    <dbReference type="NCBI Taxonomy" id="111012"/>
    <lineage>
        <taxon>Eukaryota</taxon>
        <taxon>Fungi</taxon>
        <taxon>Dikarya</taxon>
        <taxon>Ascomycota</taxon>
        <taxon>Pezizomycotina</taxon>
        <taxon>Dothideomycetes</taxon>
        <taxon>Dothideomycetidae</taxon>
        <taxon>Mycosphaerellales</taxon>
        <taxon>Mycosphaerellaceae</taxon>
        <taxon>Lecanosticta</taxon>
    </lineage>
</organism>
<dbReference type="GO" id="GO:0016538">
    <property type="term" value="F:cyclin-dependent protein serine/threonine kinase regulator activity"/>
    <property type="evidence" value="ECO:0007669"/>
    <property type="project" value="InterPro"/>
</dbReference>
<protein>
    <submittedName>
        <fullName evidence="1">Cyclin domain</fullName>
    </submittedName>
</protein>
<evidence type="ECO:0000313" key="1">
    <source>
        <dbReference type="EMBL" id="CAK3822531.1"/>
    </source>
</evidence>
<dbReference type="InterPro" id="IPR036915">
    <property type="entry name" value="Cyclin-like_sf"/>
</dbReference>
<dbReference type="InterPro" id="IPR043198">
    <property type="entry name" value="Cyclin/Ssn8"/>
</dbReference>
<name>A0AAI8YSJ6_9PEZI</name>
<sequence length="302" mass="33207">MAPIAGISHLLNPLATSLQLETSASQLDGVPKDLEDTIRFETARLTQAAGILLRLPQEIIAQSIILLQRFWLGPDGGSLLEHDAKDVAAACLFLTAKPSANAKTPRQILTTFAYLSSMQPGQISSTTIEDKLSSSWRLSDGEYEIARSTLYDVEAHVLRALGFQTHVVLPYTLCINYLQALDVFKTGAAGSLVAKAAFARLNSALLSPQLLYLTHQPSALATASIYLAARETDVKLPEVEWWEVFDVDREELGFLIVALLSVNSYAVEVTRNWATRKVPMSVDEVQADIERHQMLESEPSKQ</sequence>
<reference evidence="1" key="1">
    <citation type="submission" date="2023-11" db="EMBL/GenBank/DDBJ databases">
        <authorList>
            <person name="Alioto T."/>
            <person name="Alioto T."/>
            <person name="Gomez Garrido J."/>
        </authorList>
    </citation>
    <scope>NUCLEOTIDE SEQUENCE</scope>
</reference>
<proteinExistence type="predicted"/>
<dbReference type="EMBL" id="CAVMBE010000004">
    <property type="protein sequence ID" value="CAK3822531.1"/>
    <property type="molecule type" value="Genomic_DNA"/>
</dbReference>
<dbReference type="Gene3D" id="1.10.472.10">
    <property type="entry name" value="Cyclin-like"/>
    <property type="match status" value="2"/>
</dbReference>
<keyword evidence="2" id="KW-1185">Reference proteome</keyword>
<gene>
    <name evidence="1" type="ORF">LECACI_7A001202</name>
</gene>
<evidence type="ECO:0000313" key="2">
    <source>
        <dbReference type="Proteomes" id="UP001296104"/>
    </source>
</evidence>
<dbReference type="Proteomes" id="UP001296104">
    <property type="component" value="Unassembled WGS sequence"/>
</dbReference>
<accession>A0AAI8YSJ6</accession>